<keyword evidence="3" id="KW-1185">Reference proteome</keyword>
<dbReference type="PROSITE" id="PS51257">
    <property type="entry name" value="PROKAR_LIPOPROTEIN"/>
    <property type="match status" value="1"/>
</dbReference>
<name>A0A7W6N0M3_9BACT</name>
<proteinExistence type="predicted"/>
<evidence type="ECO:0000313" key="3">
    <source>
        <dbReference type="Proteomes" id="UP000546007"/>
    </source>
</evidence>
<dbReference type="InterPro" id="IPR008979">
    <property type="entry name" value="Galactose-bd-like_sf"/>
</dbReference>
<dbReference type="GeneID" id="93102080"/>
<comment type="caution">
    <text evidence="2">The sequence shown here is derived from an EMBL/GenBank/DDBJ whole genome shotgun (WGS) entry which is preliminary data.</text>
</comment>
<sequence length="567" mass="64926">MMKRKLLYGIGLLAVFFMMSCEDLEDTYDEWSGDGMVRYVGKAGDVEVAPGWERLRVTWKNGNDANVKYTKVTWQSDKESGLKEKYIPLQKDKASDTLWIENLDNALYTIRVSNLTADSTESFTREVYGLPYTSEHENLSVISRGIINFYPLGNRMAVTLDEKNDYLKEVMLHYIGTDGNKHEWDILENMSDTLEVDQWGTMIQLVGNMFLLPEEGVSWGINFNEPLTITRKGRVAECLDEIPFTEVTLEKGERVWSTHFTLWMNQLYGPDWESRVNTIEEIDLDYDLATFEDLFYLPALKQVNLGKNRYLCEALDMWGMKGVEKDYVSLTDEYKALMTLQYLKTTRGVETNVYNGMYFSGKLGDPNLGEMSYTKFLQQLGKIDADLLNHYAVADQTQPEIVPLAWEDWGLMCSDTTYSGNNNTGSMGWLLDDDSKKCFSPGKRFEIKTYELTFDMKTPQMVHGFKFVQAHPDAITEDYKKVLGYLLSAVKIEVSNDAVSWTNATYVDGYITVGNNAGEATYITIPEELRQEVRYIRLSMANNKVDEMDGVATYSLKLGDFIPYTEP</sequence>
<reference evidence="2 3" key="1">
    <citation type="submission" date="2020-08" db="EMBL/GenBank/DDBJ databases">
        <title>Genomic Encyclopedia of Type Strains, Phase IV (KMG-IV): sequencing the most valuable type-strain genomes for metagenomic binning, comparative biology and taxonomic classification.</title>
        <authorList>
            <person name="Goeker M."/>
        </authorList>
    </citation>
    <scope>NUCLEOTIDE SEQUENCE [LARGE SCALE GENOMIC DNA]</scope>
    <source>
        <strain evidence="2 3">DSM 105721</strain>
    </source>
</reference>
<dbReference type="Pfam" id="PF16389">
    <property type="entry name" value="DUF4998"/>
    <property type="match status" value="1"/>
</dbReference>
<dbReference type="EMBL" id="JACIES010000018">
    <property type="protein sequence ID" value="MBB4028159.1"/>
    <property type="molecule type" value="Genomic_DNA"/>
</dbReference>
<evidence type="ECO:0000313" key="2">
    <source>
        <dbReference type="EMBL" id="MBB4028159.1"/>
    </source>
</evidence>
<dbReference type="Gene3D" id="2.60.120.260">
    <property type="entry name" value="Galactose-binding domain-like"/>
    <property type="match status" value="1"/>
</dbReference>
<dbReference type="OrthoDB" id="1043438at2"/>
<keyword evidence="1" id="KW-0732">Signal</keyword>
<organism evidence="2 3">
    <name type="scientific">Butyricimonas faecihominis</name>
    <dbReference type="NCBI Taxonomy" id="1472416"/>
    <lineage>
        <taxon>Bacteria</taxon>
        <taxon>Pseudomonadati</taxon>
        <taxon>Bacteroidota</taxon>
        <taxon>Bacteroidia</taxon>
        <taxon>Bacteroidales</taxon>
        <taxon>Odoribacteraceae</taxon>
        <taxon>Butyricimonas</taxon>
    </lineage>
</organism>
<protein>
    <recommendedName>
        <fullName evidence="4">F5/8 type C domain-containing protein</fullName>
    </recommendedName>
</protein>
<dbReference type="RefSeq" id="WP_124316477.1">
    <property type="nucleotide sequence ID" value="NZ_AP028155.1"/>
</dbReference>
<evidence type="ECO:0008006" key="4">
    <source>
        <dbReference type="Google" id="ProtNLM"/>
    </source>
</evidence>
<dbReference type="AlphaFoldDB" id="A0A7W6N0M3"/>
<dbReference type="Proteomes" id="UP000546007">
    <property type="component" value="Unassembled WGS sequence"/>
</dbReference>
<accession>A0A7W6N0M3</accession>
<gene>
    <name evidence="2" type="ORF">GGR14_003987</name>
</gene>
<feature type="signal peptide" evidence="1">
    <location>
        <begin position="1"/>
        <end position="21"/>
    </location>
</feature>
<evidence type="ECO:0000256" key="1">
    <source>
        <dbReference type="SAM" id="SignalP"/>
    </source>
</evidence>
<feature type="chain" id="PRO_5031441062" description="F5/8 type C domain-containing protein" evidence="1">
    <location>
        <begin position="22"/>
        <end position="567"/>
    </location>
</feature>
<dbReference type="SUPFAM" id="SSF49785">
    <property type="entry name" value="Galactose-binding domain-like"/>
    <property type="match status" value="1"/>
</dbReference>